<proteinExistence type="predicted"/>
<feature type="compositionally biased region" description="Basic and acidic residues" evidence="1">
    <location>
        <begin position="298"/>
        <end position="312"/>
    </location>
</feature>
<feature type="region of interest" description="Disordered" evidence="1">
    <location>
        <begin position="195"/>
        <end position="249"/>
    </location>
</feature>
<feature type="compositionally biased region" description="Low complexity" evidence="1">
    <location>
        <begin position="164"/>
        <end position="177"/>
    </location>
</feature>
<reference evidence="2 3" key="1">
    <citation type="journal article" date="2014" name="Genome Biol. Evol.">
        <title>The genome of the myxosporean Thelohanellus kitauei shows adaptations to nutrient acquisition within its fish host.</title>
        <authorList>
            <person name="Yang Y."/>
            <person name="Xiong J."/>
            <person name="Zhou Z."/>
            <person name="Huo F."/>
            <person name="Miao W."/>
            <person name="Ran C."/>
            <person name="Liu Y."/>
            <person name="Zhang J."/>
            <person name="Feng J."/>
            <person name="Wang M."/>
            <person name="Wang M."/>
            <person name="Wang L."/>
            <person name="Yao B."/>
        </authorList>
    </citation>
    <scope>NUCLEOTIDE SEQUENCE [LARGE SCALE GENOMIC DNA]</scope>
    <source>
        <strain evidence="2">Wuqing</strain>
    </source>
</reference>
<name>A0A0C2MZM6_THEKT</name>
<feature type="compositionally biased region" description="Polar residues" evidence="1">
    <location>
        <begin position="213"/>
        <end position="229"/>
    </location>
</feature>
<evidence type="ECO:0000313" key="2">
    <source>
        <dbReference type="EMBL" id="KII72801.1"/>
    </source>
</evidence>
<organism evidence="2 3">
    <name type="scientific">Thelohanellus kitauei</name>
    <name type="common">Myxosporean</name>
    <dbReference type="NCBI Taxonomy" id="669202"/>
    <lineage>
        <taxon>Eukaryota</taxon>
        <taxon>Metazoa</taxon>
        <taxon>Cnidaria</taxon>
        <taxon>Myxozoa</taxon>
        <taxon>Myxosporea</taxon>
        <taxon>Bivalvulida</taxon>
        <taxon>Platysporina</taxon>
        <taxon>Myxobolidae</taxon>
        <taxon>Thelohanellus</taxon>
    </lineage>
</organism>
<dbReference type="AlphaFoldDB" id="A0A0C2MZM6"/>
<evidence type="ECO:0000256" key="1">
    <source>
        <dbReference type="SAM" id="MobiDB-lite"/>
    </source>
</evidence>
<feature type="region of interest" description="Disordered" evidence="1">
    <location>
        <begin position="286"/>
        <end position="326"/>
    </location>
</feature>
<keyword evidence="3" id="KW-1185">Reference proteome</keyword>
<protein>
    <submittedName>
        <fullName evidence="2">Uncharacterized protein</fullName>
    </submittedName>
</protein>
<accession>A0A0C2MZM6</accession>
<dbReference type="Proteomes" id="UP000031668">
    <property type="component" value="Unassembled WGS sequence"/>
</dbReference>
<sequence>MVHHSMITYPKLLKNNSRNLTMSFFLIISNQYNQFLTLLRRATSIMTEFQQVAAAYERFMHHVARNDGDFLMQSGFYPEFPDVIAMVLHSLSHVLHNLSDIMINHSTGTNGEEFRLFVPRNTRPTRRSTILRPVNDIRQSRSRESDVQSEQVAHQPASREQPLSTSRPNPSSRDNSSFHLTVQFTTDIGPYPDVPDMLLFHDSPTSHGAGVTPPNSTRTTSDGTDSAGQSRAGDQLPDPTPNQTLNGGRLNSEAVTASSLATPVDSFLNCYSYFSNTSVFSNYPSVQLQQEQQQQSSQDHHQDPHEHQHQHQEQNMSEPPPDQLEDQHMHAPTMEIEISQTISDGLDDSQPIHPPVSPQEVAPVSWTQLFPEPVIPIIERDLSLQKNTRRPQSFSDGYICCSPLKRKHLDEQEHAATFLTLPLSDVFIQSLVNHEPGSVDVEGLKRSLEENRELSNDYLKSIEYQILGKLMSHDEFDPVYYPMCHKFKQEHKKVNE</sequence>
<gene>
    <name evidence="2" type="ORF">RF11_11148</name>
</gene>
<dbReference type="EMBL" id="JWZT01001097">
    <property type="protein sequence ID" value="KII72801.1"/>
    <property type="molecule type" value="Genomic_DNA"/>
</dbReference>
<evidence type="ECO:0000313" key="3">
    <source>
        <dbReference type="Proteomes" id="UP000031668"/>
    </source>
</evidence>
<feature type="region of interest" description="Disordered" evidence="1">
    <location>
        <begin position="127"/>
        <end position="177"/>
    </location>
</feature>
<comment type="caution">
    <text evidence="2">The sequence shown here is derived from an EMBL/GenBank/DDBJ whole genome shotgun (WGS) entry which is preliminary data.</text>
</comment>